<accession>A0A095ELC6</accession>
<evidence type="ECO:0000256" key="1">
    <source>
        <dbReference type="SAM" id="MobiDB-lite"/>
    </source>
</evidence>
<dbReference type="KEGG" id="cdeu:CNBG_4020"/>
<dbReference type="InterPro" id="IPR023393">
    <property type="entry name" value="START-like_dom_sf"/>
</dbReference>
<evidence type="ECO:0000313" key="4">
    <source>
        <dbReference type="Proteomes" id="UP000029445"/>
    </source>
</evidence>
<dbReference type="OrthoDB" id="6423603at2759"/>
<evidence type="ECO:0000259" key="2">
    <source>
        <dbReference type="Pfam" id="PF11274"/>
    </source>
</evidence>
<name>A0A095ELC6_CRYD2</name>
<reference evidence="3 4" key="1">
    <citation type="journal article" date="2011" name="MBio">
        <title>Genome variation in Cryptococcus gattii, an emerging pathogen of immunocompetent hosts.</title>
        <authorList>
            <person name="D'Souza C.A."/>
            <person name="Kronstad J.W."/>
            <person name="Taylor G."/>
            <person name="Warren R."/>
            <person name="Yuen M."/>
            <person name="Hu G."/>
            <person name="Jung W.H."/>
            <person name="Sham A."/>
            <person name="Kidd S.E."/>
            <person name="Tangen K."/>
            <person name="Lee N."/>
            <person name="Zeilmaker T."/>
            <person name="Sawkins J."/>
            <person name="McVicker G."/>
            <person name="Shah S."/>
            <person name="Gnerre S."/>
            <person name="Griggs A."/>
            <person name="Zeng Q."/>
            <person name="Bartlett K."/>
            <person name="Li W."/>
            <person name="Wang X."/>
            <person name="Heitman J."/>
            <person name="Stajich J.E."/>
            <person name="Fraser J.A."/>
            <person name="Meyer W."/>
            <person name="Carter D."/>
            <person name="Schein J."/>
            <person name="Krzywinski M."/>
            <person name="Kwon-Chung K.J."/>
            <person name="Varma A."/>
            <person name="Wang J."/>
            <person name="Brunham R."/>
            <person name="Fyfe M."/>
            <person name="Ouellette B.F."/>
            <person name="Siddiqui A."/>
            <person name="Marra M."/>
            <person name="Jones S."/>
            <person name="Holt R."/>
            <person name="Birren B.W."/>
            <person name="Galagan J.E."/>
            <person name="Cuomo C.A."/>
        </authorList>
    </citation>
    <scope>NUCLEOTIDE SEQUENCE [LARGE SCALE GENOMIC DNA]</scope>
    <source>
        <strain evidence="3 4">R265</strain>
    </source>
</reference>
<dbReference type="PANTHER" id="PTHR40370">
    <property type="entry name" value="EXPRESSED PROTEIN"/>
    <property type="match status" value="1"/>
</dbReference>
<feature type="compositionally biased region" description="Polar residues" evidence="1">
    <location>
        <begin position="96"/>
        <end position="109"/>
    </location>
</feature>
<keyword evidence="4" id="KW-1185">Reference proteome</keyword>
<sequence length="343" mass="39406">MRGIHLDLQPLTPEDIPDPETPEFQQFLNDHFALGMKLIETMSDWNRHSSKHDSTVQILDLPSSSSFNHIRKTLGIKEFWCGRESRHTEESLRNISHRLSSQKVPQADNTIRPDSFSPTGLVRNLSRRFSRQPGEPHSGQAPGKLDGEQQDRHVPEETRQARVMSSTPDGLYERFRRGLLEYHSQNEREYIKACRETECLHVYQKHVAEVWRLTYKTPPPTNPRTFVVLLLCRELISEPQGERAFMNISLPFSHPGCMEKKGNESKRVRGRYVSVERVQEMDKGRQVEWRMATSSDAGGNIPRFMTNFSLPNSIAEDVPSFLSWMVDRFPGGNAVASKHVDEA</sequence>
<feature type="region of interest" description="Disordered" evidence="1">
    <location>
        <begin position="96"/>
        <end position="166"/>
    </location>
</feature>
<dbReference type="STRING" id="294750.A0A095ELC6"/>
<dbReference type="RefSeq" id="XP_062883713.1">
    <property type="nucleotide sequence ID" value="XM_063027986.1"/>
</dbReference>
<dbReference type="Gene3D" id="3.30.530.20">
    <property type="match status" value="1"/>
</dbReference>
<proteinExistence type="predicted"/>
<dbReference type="AlphaFoldDB" id="A0A095ELC6"/>
<feature type="domain" description="DUF3074" evidence="2">
    <location>
        <begin position="172"/>
        <end position="325"/>
    </location>
</feature>
<organism evidence="3 4">
    <name type="scientific">Cryptococcus deuterogattii (strain R265)</name>
    <name type="common">Cryptococcus gattii VGII (strain R265)</name>
    <dbReference type="NCBI Taxonomy" id="294750"/>
    <lineage>
        <taxon>Eukaryota</taxon>
        <taxon>Fungi</taxon>
        <taxon>Dikarya</taxon>
        <taxon>Basidiomycota</taxon>
        <taxon>Agaricomycotina</taxon>
        <taxon>Tremellomycetes</taxon>
        <taxon>Tremellales</taxon>
        <taxon>Cryptococcaceae</taxon>
        <taxon>Cryptococcus</taxon>
        <taxon>Cryptococcus gattii species complex</taxon>
    </lineage>
</organism>
<dbReference type="GeneID" id="88180261"/>
<dbReference type="HOGENOM" id="CLU_808964_0_0_1"/>
<dbReference type="EMBL" id="CP025764">
    <property type="protein sequence ID" value="KGB77933.1"/>
    <property type="molecule type" value="Genomic_DNA"/>
</dbReference>
<protein>
    <recommendedName>
        <fullName evidence="2">DUF3074 domain-containing protein</fullName>
    </recommendedName>
</protein>
<reference evidence="3 4" key="2">
    <citation type="journal article" date="2018" name="Proc. Natl. Acad. Sci.">
        <title>RNAi is a critical determinant of centromere evolution in closely related fungi.</title>
        <authorList>
            <person name="Yadav V."/>
            <person name="Sun S."/>
            <person name="Billmyre R.B."/>
            <person name="Thimmappa B.C."/>
            <person name="Shea T."/>
            <person name="Lintner R."/>
            <person name="Bakkeren G."/>
            <person name="Cuomo C.A."/>
            <person name="Heitman J."/>
            <person name="Sanyal K."/>
        </authorList>
    </citation>
    <scope>NUCLEOTIDE SEQUENCE [LARGE SCALE GENOMIC DNA]</scope>
    <source>
        <strain evidence="3 4">R265</strain>
    </source>
</reference>
<dbReference type="Pfam" id="PF11274">
    <property type="entry name" value="DUF3074"/>
    <property type="match status" value="1"/>
</dbReference>
<evidence type="ECO:0000313" key="3">
    <source>
        <dbReference type="EMBL" id="KGB77933.1"/>
    </source>
</evidence>
<dbReference type="PANTHER" id="PTHR40370:SF1">
    <property type="entry name" value="DUF3074 DOMAIN-CONTAINING PROTEIN"/>
    <property type="match status" value="1"/>
</dbReference>
<dbReference type="SUPFAM" id="SSF55961">
    <property type="entry name" value="Bet v1-like"/>
    <property type="match status" value="1"/>
</dbReference>
<dbReference type="VEuPathDB" id="FungiDB:CNBG_4020"/>
<feature type="compositionally biased region" description="Basic and acidic residues" evidence="1">
    <location>
        <begin position="145"/>
        <end position="160"/>
    </location>
</feature>
<dbReference type="OMA" id="YWCGRIS"/>
<dbReference type="InterPro" id="IPR024500">
    <property type="entry name" value="DUF3074"/>
</dbReference>
<dbReference type="Proteomes" id="UP000029445">
    <property type="component" value="Chromosome 6"/>
</dbReference>
<gene>
    <name evidence="3" type="ORF">CNBG_4020</name>
</gene>